<dbReference type="SUPFAM" id="SSF102860">
    <property type="entry name" value="mRNA decapping enzyme DcpS N-terminal domain"/>
    <property type="match status" value="1"/>
</dbReference>
<comment type="caution">
    <text evidence="9">The sequence shown here is derived from an EMBL/GenBank/DDBJ whole genome shotgun (WGS) entry which is preliminary data.</text>
</comment>
<dbReference type="Pfam" id="PF05652">
    <property type="entry name" value="DcpS"/>
    <property type="match status" value="1"/>
</dbReference>
<dbReference type="Proteomes" id="UP000189274">
    <property type="component" value="Unassembled WGS sequence"/>
</dbReference>
<dbReference type="PANTHER" id="PTHR12978:SF0">
    <property type="entry name" value="M7GPPPX DIPHOSPHATASE"/>
    <property type="match status" value="1"/>
</dbReference>
<dbReference type="SMART" id="SM00164">
    <property type="entry name" value="TBC"/>
    <property type="match status" value="1"/>
</dbReference>
<dbReference type="GO" id="GO:0071889">
    <property type="term" value="F:14-3-3 protein binding"/>
    <property type="evidence" value="ECO:0007669"/>
    <property type="project" value="UniProtKB-ARBA"/>
</dbReference>
<dbReference type="Pfam" id="PF00566">
    <property type="entry name" value="RabGAP-TBC"/>
    <property type="match status" value="1"/>
</dbReference>
<reference evidence="10" key="1">
    <citation type="journal article" date="2017" name="Genome Announc.">
        <title>Genome sequences of Cyberlindnera fabianii 65, Pichia kudriavzevii 129, and Saccharomyces cerevisiae 131 isolated from fermented masau fruits in Zimbabwe.</title>
        <authorList>
            <person name="van Rijswijck I.M.H."/>
            <person name="Derks M.F.L."/>
            <person name="Abee T."/>
            <person name="de Ridder D."/>
            <person name="Smid E.J."/>
        </authorList>
    </citation>
    <scope>NUCLEOTIDE SEQUENCE [LARGE SCALE GENOMIC DNA]</scope>
    <source>
        <strain evidence="10">129</strain>
    </source>
</reference>
<dbReference type="FunFam" id="1.10.472.80:FF:000001">
    <property type="entry name" value="TBC1 domain family member 22B"/>
    <property type="match status" value="1"/>
</dbReference>
<proteinExistence type="inferred from homology"/>
<dbReference type="PANTHER" id="PTHR12978">
    <property type="entry name" value="HISTIDINE TRIAD HIT PROTEIN MEMBER"/>
    <property type="match status" value="1"/>
</dbReference>
<evidence type="ECO:0000259" key="8">
    <source>
        <dbReference type="PROSITE" id="PS50086"/>
    </source>
</evidence>
<feature type="compositionally biased region" description="Low complexity" evidence="7">
    <location>
        <begin position="363"/>
        <end position="376"/>
    </location>
</feature>
<dbReference type="PROSITE" id="PS00892">
    <property type="entry name" value="HIT_1"/>
    <property type="match status" value="1"/>
</dbReference>
<name>A0A1V2LHT1_PICKU</name>
<dbReference type="Gene3D" id="1.10.472.80">
    <property type="entry name" value="Ypt/Rab-GAP domain of gyp1p, domain 3"/>
    <property type="match status" value="1"/>
</dbReference>
<feature type="region of interest" description="Disordered" evidence="7">
    <location>
        <begin position="417"/>
        <end position="498"/>
    </location>
</feature>
<keyword evidence="5" id="KW-0963">Cytoplasm</keyword>
<dbReference type="InterPro" id="IPR036265">
    <property type="entry name" value="HIT-like_sf"/>
</dbReference>
<evidence type="ECO:0000256" key="1">
    <source>
        <dbReference type="ARBA" id="ARBA00004348"/>
    </source>
</evidence>
<evidence type="ECO:0000313" key="10">
    <source>
        <dbReference type="Proteomes" id="UP000189274"/>
    </source>
</evidence>
<evidence type="ECO:0000256" key="2">
    <source>
        <dbReference type="ARBA" id="ARBA00004496"/>
    </source>
</evidence>
<feature type="compositionally biased region" description="Polar residues" evidence="7">
    <location>
        <begin position="345"/>
        <end position="355"/>
    </location>
</feature>
<dbReference type="EMBL" id="MQVM01000026">
    <property type="protein sequence ID" value="ONH71911.1"/>
    <property type="molecule type" value="Genomic_DNA"/>
</dbReference>
<dbReference type="GO" id="GO:0005634">
    <property type="term" value="C:nucleus"/>
    <property type="evidence" value="ECO:0007669"/>
    <property type="project" value="TreeGrafter"/>
</dbReference>
<dbReference type="GO" id="GO:0000340">
    <property type="term" value="F:RNA 7-methylguanosine cap binding"/>
    <property type="evidence" value="ECO:0007669"/>
    <property type="project" value="TreeGrafter"/>
</dbReference>
<dbReference type="VEuPathDB" id="FungiDB:C5L36_0A01220"/>
<dbReference type="VEuPathDB" id="FungiDB:C5L36_0A01230"/>
<comment type="similarity">
    <text evidence="3">Belongs to the HIT family.</text>
</comment>
<evidence type="ECO:0000256" key="3">
    <source>
        <dbReference type="ARBA" id="ARBA00010208"/>
    </source>
</evidence>
<dbReference type="GO" id="GO:0016787">
    <property type="term" value="F:hydrolase activity"/>
    <property type="evidence" value="ECO:0007669"/>
    <property type="project" value="InterPro"/>
</dbReference>
<dbReference type="Gene3D" id="3.30.200.40">
    <property type="entry name" value="Scavenger mRNA decapping enzyme, N-terminal domain"/>
    <property type="match status" value="1"/>
</dbReference>
<dbReference type="GO" id="GO:0005795">
    <property type="term" value="C:Golgi stack"/>
    <property type="evidence" value="ECO:0007669"/>
    <property type="project" value="UniProtKB-SubCell"/>
</dbReference>
<dbReference type="InterPro" id="IPR035969">
    <property type="entry name" value="Rab-GAP_TBC_sf"/>
</dbReference>
<dbReference type="Gene3D" id="3.30.428.10">
    <property type="entry name" value="HIT-like"/>
    <property type="match status" value="1"/>
</dbReference>
<feature type="region of interest" description="Disordered" evidence="7">
    <location>
        <begin position="345"/>
        <end position="402"/>
    </location>
</feature>
<evidence type="ECO:0000256" key="7">
    <source>
        <dbReference type="SAM" id="MobiDB-lite"/>
    </source>
</evidence>
<dbReference type="InterPro" id="IPR008594">
    <property type="entry name" value="DcpS/DCS2"/>
</dbReference>
<dbReference type="Pfam" id="PF11969">
    <property type="entry name" value="DcpS_C"/>
    <property type="match status" value="1"/>
</dbReference>
<dbReference type="GO" id="GO:0000290">
    <property type="term" value="P:deadenylation-dependent decapping of nuclear-transcribed mRNA"/>
    <property type="evidence" value="ECO:0007669"/>
    <property type="project" value="InterPro"/>
</dbReference>
<evidence type="ECO:0000256" key="4">
    <source>
        <dbReference type="ARBA" id="ARBA00022468"/>
    </source>
</evidence>
<dbReference type="GO" id="GO:0000932">
    <property type="term" value="C:P-body"/>
    <property type="evidence" value="ECO:0007669"/>
    <property type="project" value="TreeGrafter"/>
</dbReference>
<sequence>MTAENIVRQFQYTRVLEEDPLLKRVVLLGKIGDADAILTLEKTYFTNITKPGDYLVEVSEIANNDVYHWGSTLTKPDSFENPSCKYNLIYPATETHIRKYEKATLHMVRETPEAYERIVKPYVESMKGDRLQWVRNILYNGAEAERILFKNDDYIILPDMKWDGKDIGSLYCCCIVYEANISSVRDLNESHIDYLKKIRESILTEIPKVYKSHGLLRDSLRLYVHYQPSYYHFHIHVVNSNFFGLANSMLVGKAILLDDIIDNLYFLGDKGYGQKTLCYQMKETHALWNLGMKEYSHEQKEFSAMWKRGYHQPVGSDGRGSSDFLFDADYIDYQNDVCNLSANNLNGTTSNDSNTSKGKDRSSSASSSSGKGFFRSLMSHGDSSPKKASAAQRARLDRFEQSQSVYPKSFLDSAIENSKLRSMSPDRASINSQRSNSSLSIQRTPSNTLSKLGLTKLTPKRASDSPFVDSDEDWNDTLDDINDTIDGNGKTSGQFPGRNDVTASLKMENMSLDGLSLMERDAKVDKNYPFLRADYQEIMADPFSILTSQQAPKKDMIKYNKIVKEFLKPTFEVSELKKQTWGGIPASLRALVWPILVGYLSTNKNTRESALTRKRKEYGNSISRLFRGDKDQSIWHQIKIDVLRTNPSIPLYSFEATHRSLEKILYLWAIRHPASGYVQGINDLVTPFFHVFLQHYLAGNVDVDTFDPQCMPKELLNIIEADTYWCFTKVLDTIQDNYIHEQPGIIRQITELKNLIKRDEPSLNAHFEKEHLDFIQFSFRWMNCMLMREFKLNLIIRMWDTYLSDFPTGFSQFHVYVCCAFLRRFSNYLMDMEFQDIIMFLQDTSKNEDWTEDDIEMMLSEAYVWQSLYENASAHLK</sequence>
<evidence type="ECO:0000313" key="9">
    <source>
        <dbReference type="EMBL" id="ONH71911.1"/>
    </source>
</evidence>
<comment type="subcellular location">
    <subcellularLocation>
        <location evidence="2">Cytoplasm</location>
    </subcellularLocation>
    <subcellularLocation>
        <location evidence="1">Golgi apparatus</location>
        <location evidence="1">Golgi stack</location>
    </subcellularLocation>
</comment>
<gene>
    <name evidence="9" type="ORF">BOH78_4152</name>
</gene>
<keyword evidence="6" id="KW-0597">Phosphoprotein</keyword>
<evidence type="ECO:0000256" key="6">
    <source>
        <dbReference type="ARBA" id="ARBA00022553"/>
    </source>
</evidence>
<evidence type="ECO:0000256" key="5">
    <source>
        <dbReference type="ARBA" id="ARBA00022490"/>
    </source>
</evidence>
<dbReference type="FunFam" id="1.10.8.270:FF:000004">
    <property type="entry name" value="TBC1 domain family, member 22B"/>
    <property type="match status" value="1"/>
</dbReference>
<protein>
    <submittedName>
        <fullName evidence="9">GTPase-activating protein gyp1</fullName>
    </submittedName>
</protein>
<keyword evidence="4" id="KW-0343">GTPase activation</keyword>
<dbReference type="SUPFAM" id="SSF54197">
    <property type="entry name" value="HIT-like"/>
    <property type="match status" value="1"/>
</dbReference>
<dbReference type="InterPro" id="IPR019808">
    <property type="entry name" value="Histidine_triad_CS"/>
</dbReference>
<feature type="domain" description="Rab-GAP TBC" evidence="8">
    <location>
        <begin position="583"/>
        <end position="806"/>
    </location>
</feature>
<dbReference type="SUPFAM" id="SSF47923">
    <property type="entry name" value="Ypt/Rab-GAP domain of gyp1p"/>
    <property type="match status" value="2"/>
</dbReference>
<dbReference type="AlphaFoldDB" id="A0A1V2LHT1"/>
<dbReference type="InterPro" id="IPR011145">
    <property type="entry name" value="Scavenger_mRNA_decap_enz_N"/>
</dbReference>
<feature type="compositionally biased region" description="Acidic residues" evidence="7">
    <location>
        <begin position="469"/>
        <end position="483"/>
    </location>
</feature>
<dbReference type="InterPro" id="IPR000195">
    <property type="entry name" value="Rab-GAP-TBC_dom"/>
</dbReference>
<dbReference type="GO" id="GO:0005096">
    <property type="term" value="F:GTPase activator activity"/>
    <property type="evidence" value="ECO:0007669"/>
    <property type="project" value="UniProtKB-KW"/>
</dbReference>
<organism evidence="9 10">
    <name type="scientific">Pichia kudriavzevii</name>
    <name type="common">Yeast</name>
    <name type="synonym">Issatchenkia orientalis</name>
    <dbReference type="NCBI Taxonomy" id="4909"/>
    <lineage>
        <taxon>Eukaryota</taxon>
        <taxon>Fungi</taxon>
        <taxon>Dikarya</taxon>
        <taxon>Ascomycota</taxon>
        <taxon>Saccharomycotina</taxon>
        <taxon>Pichiomycetes</taxon>
        <taxon>Pichiales</taxon>
        <taxon>Pichiaceae</taxon>
        <taxon>Pichia</taxon>
    </lineage>
</organism>
<feature type="compositionally biased region" description="Low complexity" evidence="7">
    <location>
        <begin position="429"/>
        <end position="443"/>
    </location>
</feature>
<dbReference type="PROSITE" id="PS50086">
    <property type="entry name" value="TBC_RABGAP"/>
    <property type="match status" value="1"/>
</dbReference>
<dbReference type="Gene3D" id="1.10.8.270">
    <property type="entry name" value="putative rabgap domain of human tbc1 domain family member 14 like domains"/>
    <property type="match status" value="1"/>
</dbReference>
<accession>A0A1V2LHT1</accession>